<accession>A0ABQ6I9F0</accession>
<proteinExistence type="predicted"/>
<dbReference type="Pfam" id="PF00384">
    <property type="entry name" value="Molybdopterin"/>
    <property type="match status" value="1"/>
</dbReference>
<dbReference type="SUPFAM" id="SSF53706">
    <property type="entry name" value="Formate dehydrogenase/DMSO reductase, domains 1-3"/>
    <property type="match status" value="1"/>
</dbReference>
<comment type="caution">
    <text evidence="3">The sequence shown here is derived from an EMBL/GenBank/DDBJ whole genome shotgun (WGS) entry which is preliminary data.</text>
</comment>
<protein>
    <recommendedName>
        <fullName evidence="2">Molybdopterin oxidoreductase domain-containing protein</fullName>
    </recommendedName>
</protein>
<dbReference type="Gene3D" id="3.40.50.12440">
    <property type="match status" value="1"/>
</dbReference>
<keyword evidence="4" id="KW-1185">Reference proteome</keyword>
<sequence length="153" mass="16771">MPRSSSLYRAAKATHKDPVDAWASIQDDPEARRSYQRARGKGGLVRASWAEAKEIVAAAHVHAIKRHGPDRVFGFSPIPAMSMASHAAGSRFISLLGGSMLSFYDWYCDLPVASPQVFGDQTDVPESADWYNASYLIMWGRTCPSPALPTRTS</sequence>
<dbReference type="PANTHER" id="PTHR43105:SF2">
    <property type="entry name" value="RESPIRATORY NITRATE REDUCTASE 2 ALPHA CHAIN"/>
    <property type="match status" value="1"/>
</dbReference>
<dbReference type="InterPro" id="IPR050123">
    <property type="entry name" value="Prok_molybdopt-oxidoreductase"/>
</dbReference>
<evidence type="ECO:0000313" key="3">
    <source>
        <dbReference type="EMBL" id="GMA34249.1"/>
    </source>
</evidence>
<dbReference type="EMBL" id="BSUN01000001">
    <property type="protein sequence ID" value="GMA34249.1"/>
    <property type="molecule type" value="Genomic_DNA"/>
</dbReference>
<feature type="region of interest" description="Disordered" evidence="1">
    <location>
        <begin position="1"/>
        <end position="35"/>
    </location>
</feature>
<gene>
    <name evidence="3" type="ORF">GCM10025876_04530</name>
</gene>
<name>A0ABQ6I9F0_9MICO</name>
<reference evidence="4" key="1">
    <citation type="journal article" date="2019" name="Int. J. Syst. Evol. Microbiol.">
        <title>The Global Catalogue of Microorganisms (GCM) 10K type strain sequencing project: providing services to taxonomists for standard genome sequencing and annotation.</title>
        <authorList>
            <consortium name="The Broad Institute Genomics Platform"/>
            <consortium name="The Broad Institute Genome Sequencing Center for Infectious Disease"/>
            <person name="Wu L."/>
            <person name="Ma J."/>
        </authorList>
    </citation>
    <scope>NUCLEOTIDE SEQUENCE [LARGE SCALE GENOMIC DNA]</scope>
    <source>
        <strain evidence="4">NBRC 112299</strain>
    </source>
</reference>
<dbReference type="Proteomes" id="UP001157125">
    <property type="component" value="Unassembled WGS sequence"/>
</dbReference>
<feature type="domain" description="Molybdopterin oxidoreductase" evidence="2">
    <location>
        <begin position="28"/>
        <end position="140"/>
    </location>
</feature>
<organism evidence="3 4">
    <name type="scientific">Demequina litorisediminis</name>
    <dbReference type="NCBI Taxonomy" id="1849022"/>
    <lineage>
        <taxon>Bacteria</taxon>
        <taxon>Bacillati</taxon>
        <taxon>Actinomycetota</taxon>
        <taxon>Actinomycetes</taxon>
        <taxon>Micrococcales</taxon>
        <taxon>Demequinaceae</taxon>
        <taxon>Demequina</taxon>
    </lineage>
</organism>
<evidence type="ECO:0000256" key="1">
    <source>
        <dbReference type="SAM" id="MobiDB-lite"/>
    </source>
</evidence>
<dbReference type="InterPro" id="IPR006656">
    <property type="entry name" value="Mopterin_OxRdtase"/>
</dbReference>
<evidence type="ECO:0000313" key="4">
    <source>
        <dbReference type="Proteomes" id="UP001157125"/>
    </source>
</evidence>
<evidence type="ECO:0000259" key="2">
    <source>
        <dbReference type="Pfam" id="PF00384"/>
    </source>
</evidence>
<dbReference type="PANTHER" id="PTHR43105">
    <property type="entry name" value="RESPIRATORY NITRATE REDUCTASE"/>
    <property type="match status" value="1"/>
</dbReference>